<dbReference type="AlphaFoldDB" id="A0A1N7RYD9"/>
<protein>
    <recommendedName>
        <fullName evidence="3">Type I restriction enzyme R protein N-terminal domain-containing protein</fullName>
    </recommendedName>
</protein>
<gene>
    <name evidence="1" type="ORF">BN2476_230389</name>
</gene>
<reference evidence="1" key="1">
    <citation type="submission" date="2016-12" db="EMBL/GenBank/DDBJ databases">
        <authorList>
            <person name="Moulin L."/>
        </authorList>
    </citation>
    <scope>NUCLEOTIDE SEQUENCE [LARGE SCALE GENOMIC DNA]</scope>
    <source>
        <strain evidence="1">STM 7183</strain>
    </source>
</reference>
<evidence type="ECO:0008006" key="3">
    <source>
        <dbReference type="Google" id="ProtNLM"/>
    </source>
</evidence>
<dbReference type="EMBL" id="CYGY02000023">
    <property type="protein sequence ID" value="SIT40101.1"/>
    <property type="molecule type" value="Genomic_DNA"/>
</dbReference>
<keyword evidence="2" id="KW-1185">Reference proteome</keyword>
<proteinExistence type="predicted"/>
<sequence length="379" mass="42784">MVDNRVSHSQFYCQFMNLEGRTVWQQAAGDTNRNYVNICLEWDVILNGPGYAGAMPHAVEKLRADGWTPRKITDLKRFSSVMAPGDIVVLRLGTNEVHGVGEITGPYEWHDKFGDIDGWDLQHVRRVKWLWRPERGPKRFDAYAMNLGDTTQRLSNGPVIDWLRTLELSPGCETTLTVAVLPPHEETEISLHAISSFLFDHGVASSSITSLLNEIGELTRIGRWYKRAQKPSEHETVAYLVVPLLRALGWTPQRMAVEWNRVDLALFDRLPRNDGNLCAVVEAKKMDDSCLTAMSQALRYGETRAGCHRLIVSDGLRYGVYTRSGEGAFKLYAYFNLIRLRKDYPVYRCKGACEALLALAPEWKPGAELSMAEPVEQAA</sequence>
<evidence type="ECO:0000313" key="1">
    <source>
        <dbReference type="EMBL" id="SIT40101.1"/>
    </source>
</evidence>
<dbReference type="RefSeq" id="WP_218274514.1">
    <property type="nucleotide sequence ID" value="NZ_CYGY02000023.1"/>
</dbReference>
<accession>A0A1N7RYD9</accession>
<name>A0A1N7RYD9_9BURK</name>
<comment type="caution">
    <text evidence="1">The sequence shown here is derived from an EMBL/GenBank/DDBJ whole genome shotgun (WGS) entry which is preliminary data.</text>
</comment>
<organism evidence="1 2">
    <name type="scientific">Paraburkholderia piptadeniae</name>
    <dbReference type="NCBI Taxonomy" id="1701573"/>
    <lineage>
        <taxon>Bacteria</taxon>
        <taxon>Pseudomonadati</taxon>
        <taxon>Pseudomonadota</taxon>
        <taxon>Betaproteobacteria</taxon>
        <taxon>Burkholderiales</taxon>
        <taxon>Burkholderiaceae</taxon>
        <taxon>Paraburkholderia</taxon>
    </lineage>
</organism>
<dbReference type="Proteomes" id="UP000195569">
    <property type="component" value="Unassembled WGS sequence"/>
</dbReference>
<evidence type="ECO:0000313" key="2">
    <source>
        <dbReference type="Proteomes" id="UP000195569"/>
    </source>
</evidence>